<dbReference type="Proteomes" id="UP001321543">
    <property type="component" value="Chromosome"/>
</dbReference>
<feature type="transmembrane region" description="Helical" evidence="1">
    <location>
        <begin position="79"/>
        <end position="99"/>
    </location>
</feature>
<keyword evidence="1" id="KW-1133">Transmembrane helix</keyword>
<protein>
    <submittedName>
        <fullName evidence="2">Uncharacterized protein</fullName>
    </submittedName>
</protein>
<keyword evidence="1" id="KW-0472">Membrane</keyword>
<feature type="transmembrane region" description="Helical" evidence="1">
    <location>
        <begin position="111"/>
        <end position="129"/>
    </location>
</feature>
<sequence length="181" mass="19885">MSQVIVDDVQTDELPQTTHGADAKGRRLTRTIVVVGFVLIAALFFLLLFSAPVEDPVRIALGPVSLNTFFMWLGNLHPLLQIPVVLAVFGAVVAVLLVLIEYAPRPGRGYFIMRLVACLVIPLLAFMMLRPYANAVFYVVAIALLSGALLFFADYRSRQGPATCSSSSSSWPRHRSCCCWV</sequence>
<dbReference type="EMBL" id="AP027728">
    <property type="protein sequence ID" value="BDZ37415.1"/>
    <property type="molecule type" value="Genomic_DNA"/>
</dbReference>
<organism evidence="2 3">
    <name type="scientific">Microbacterium suwonense</name>
    <dbReference type="NCBI Taxonomy" id="683047"/>
    <lineage>
        <taxon>Bacteria</taxon>
        <taxon>Bacillati</taxon>
        <taxon>Actinomycetota</taxon>
        <taxon>Actinomycetes</taxon>
        <taxon>Micrococcales</taxon>
        <taxon>Microbacteriaceae</taxon>
        <taxon>Microbacterium</taxon>
    </lineage>
</organism>
<name>A0ABM8FPT2_9MICO</name>
<accession>A0ABM8FPT2</accession>
<keyword evidence="3" id="KW-1185">Reference proteome</keyword>
<gene>
    <name evidence="2" type="ORF">GCM10025863_00290</name>
</gene>
<reference evidence="3" key="1">
    <citation type="journal article" date="2019" name="Int. J. Syst. Evol. Microbiol.">
        <title>The Global Catalogue of Microorganisms (GCM) 10K type strain sequencing project: providing services to taxonomists for standard genome sequencing and annotation.</title>
        <authorList>
            <consortium name="The Broad Institute Genomics Platform"/>
            <consortium name="The Broad Institute Genome Sequencing Center for Infectious Disease"/>
            <person name="Wu L."/>
            <person name="Ma J."/>
        </authorList>
    </citation>
    <scope>NUCLEOTIDE SEQUENCE [LARGE SCALE GENOMIC DNA]</scope>
    <source>
        <strain evidence="3">NBRC 106310</strain>
    </source>
</reference>
<feature type="transmembrane region" description="Helical" evidence="1">
    <location>
        <begin position="32"/>
        <end position="51"/>
    </location>
</feature>
<evidence type="ECO:0000256" key="1">
    <source>
        <dbReference type="SAM" id="Phobius"/>
    </source>
</evidence>
<feature type="transmembrane region" description="Helical" evidence="1">
    <location>
        <begin position="135"/>
        <end position="153"/>
    </location>
</feature>
<keyword evidence="1" id="KW-0812">Transmembrane</keyword>
<evidence type="ECO:0000313" key="3">
    <source>
        <dbReference type="Proteomes" id="UP001321543"/>
    </source>
</evidence>
<dbReference type="RefSeq" id="WP_286301243.1">
    <property type="nucleotide sequence ID" value="NZ_AP027728.1"/>
</dbReference>
<evidence type="ECO:0000313" key="2">
    <source>
        <dbReference type="EMBL" id="BDZ37415.1"/>
    </source>
</evidence>
<proteinExistence type="predicted"/>